<organism evidence="2 3">
    <name type="scientific">Oryza meyeriana var. granulata</name>
    <dbReference type="NCBI Taxonomy" id="110450"/>
    <lineage>
        <taxon>Eukaryota</taxon>
        <taxon>Viridiplantae</taxon>
        <taxon>Streptophyta</taxon>
        <taxon>Embryophyta</taxon>
        <taxon>Tracheophyta</taxon>
        <taxon>Spermatophyta</taxon>
        <taxon>Magnoliopsida</taxon>
        <taxon>Liliopsida</taxon>
        <taxon>Poales</taxon>
        <taxon>Poaceae</taxon>
        <taxon>BOP clade</taxon>
        <taxon>Oryzoideae</taxon>
        <taxon>Oryzeae</taxon>
        <taxon>Oryzinae</taxon>
        <taxon>Oryza</taxon>
        <taxon>Oryza meyeriana</taxon>
    </lineage>
</organism>
<dbReference type="PROSITE" id="PS00028">
    <property type="entry name" value="ZINC_FINGER_C2H2_1"/>
    <property type="match status" value="1"/>
</dbReference>
<evidence type="ECO:0000313" key="3">
    <source>
        <dbReference type="Proteomes" id="UP000479710"/>
    </source>
</evidence>
<dbReference type="AlphaFoldDB" id="A0A6G1BMB6"/>
<comment type="caution">
    <text evidence="2">The sequence shown here is derived from an EMBL/GenBank/DDBJ whole genome shotgun (WGS) entry which is preliminary data.</text>
</comment>
<keyword evidence="3" id="KW-1185">Reference proteome</keyword>
<proteinExistence type="predicted"/>
<name>A0A6G1BMB6_9ORYZ</name>
<dbReference type="OrthoDB" id="6077919at2759"/>
<sequence length="97" mass="10649">MGRKLHPETDEDVLYHRKYGIALLHCPDGVHSKATIRCKECIARFKTARDAGKHNHFTHSLPSGLMTKVTSLCRTLAASTISLPVAFFTAQSNVGVS</sequence>
<evidence type="ECO:0000313" key="2">
    <source>
        <dbReference type="EMBL" id="KAF0889495.1"/>
    </source>
</evidence>
<evidence type="ECO:0000259" key="1">
    <source>
        <dbReference type="PROSITE" id="PS00028"/>
    </source>
</evidence>
<dbReference type="Proteomes" id="UP000479710">
    <property type="component" value="Unassembled WGS sequence"/>
</dbReference>
<protein>
    <recommendedName>
        <fullName evidence="1">C2H2-type domain-containing protein</fullName>
    </recommendedName>
</protein>
<dbReference type="EMBL" id="SPHZ02000012">
    <property type="protein sequence ID" value="KAF0889495.1"/>
    <property type="molecule type" value="Genomic_DNA"/>
</dbReference>
<reference evidence="2 3" key="1">
    <citation type="submission" date="2019-11" db="EMBL/GenBank/DDBJ databases">
        <title>Whole genome sequence of Oryza granulata.</title>
        <authorList>
            <person name="Li W."/>
        </authorList>
    </citation>
    <scope>NUCLEOTIDE SEQUENCE [LARGE SCALE GENOMIC DNA]</scope>
    <source>
        <strain evidence="3">cv. Menghai</strain>
        <tissue evidence="2">Leaf</tissue>
    </source>
</reference>
<dbReference type="InterPro" id="IPR013087">
    <property type="entry name" value="Znf_C2H2_type"/>
</dbReference>
<feature type="domain" description="C2H2-type" evidence="1">
    <location>
        <begin position="38"/>
        <end position="59"/>
    </location>
</feature>
<accession>A0A6G1BMB6</accession>
<gene>
    <name evidence="2" type="ORF">E2562_024550</name>
</gene>